<evidence type="ECO:0000313" key="2">
    <source>
        <dbReference type="EMBL" id="NEC17956.1"/>
    </source>
</evidence>
<name>A0A7K3RRV7_9ACTN</name>
<protein>
    <recommendedName>
        <fullName evidence="4">LPXTG cell wall anchor domain-containing protein</fullName>
    </recommendedName>
</protein>
<organism evidence="2 3">
    <name type="scientific">Streptomyces parvus</name>
    <dbReference type="NCBI Taxonomy" id="66428"/>
    <lineage>
        <taxon>Bacteria</taxon>
        <taxon>Bacillati</taxon>
        <taxon>Actinomycetota</taxon>
        <taxon>Actinomycetes</taxon>
        <taxon>Kitasatosporales</taxon>
        <taxon>Streptomycetaceae</taxon>
        <taxon>Streptomyces</taxon>
    </lineage>
</organism>
<dbReference type="RefSeq" id="WP_164200630.1">
    <property type="nucleotide sequence ID" value="NZ_JAAGMP010000314.1"/>
</dbReference>
<dbReference type="Proteomes" id="UP000469670">
    <property type="component" value="Unassembled WGS sequence"/>
</dbReference>
<feature type="region of interest" description="Disordered" evidence="1">
    <location>
        <begin position="153"/>
        <end position="178"/>
    </location>
</feature>
<dbReference type="EMBL" id="JAAGMP010000314">
    <property type="protein sequence ID" value="NEC17956.1"/>
    <property type="molecule type" value="Genomic_DNA"/>
</dbReference>
<gene>
    <name evidence="2" type="ORF">G3I50_06725</name>
</gene>
<evidence type="ECO:0000313" key="3">
    <source>
        <dbReference type="Proteomes" id="UP000469670"/>
    </source>
</evidence>
<comment type="caution">
    <text evidence="2">The sequence shown here is derived from an EMBL/GenBank/DDBJ whole genome shotgun (WGS) entry which is preliminary data.</text>
</comment>
<feature type="compositionally biased region" description="Polar residues" evidence="1">
    <location>
        <begin position="153"/>
        <end position="167"/>
    </location>
</feature>
<feature type="region of interest" description="Disordered" evidence="1">
    <location>
        <begin position="1"/>
        <end position="44"/>
    </location>
</feature>
<feature type="compositionally biased region" description="Low complexity" evidence="1">
    <location>
        <begin position="168"/>
        <end position="178"/>
    </location>
</feature>
<proteinExistence type="predicted"/>
<sequence length="208" mass="21205">MHGPHDDGFEQIVHHGMQPPTTAPAWADPTPYGTLNGPTSTAKTGLTTRGKAALGIGAAVIAGGTLLGYQSYSASTAQADLKAQELALKAEALEVEKLKVLNQTKQAAEGKATEQATARQTAVDACVKGLKTQVGKGYGSPTYGDIVRDCQTQYPDTTSSSDMQAAGSSTTPSSSTEGGINDAAILGIGALALVGAFAVRKNTRNNAA</sequence>
<evidence type="ECO:0008006" key="4">
    <source>
        <dbReference type="Google" id="ProtNLM"/>
    </source>
</evidence>
<evidence type="ECO:0000256" key="1">
    <source>
        <dbReference type="SAM" id="MobiDB-lite"/>
    </source>
</evidence>
<accession>A0A7K3RRV7</accession>
<dbReference type="AlphaFoldDB" id="A0A7K3RRV7"/>
<feature type="compositionally biased region" description="Low complexity" evidence="1">
    <location>
        <begin position="19"/>
        <end position="31"/>
    </location>
</feature>
<reference evidence="2 3" key="1">
    <citation type="submission" date="2020-01" db="EMBL/GenBank/DDBJ databases">
        <title>Insect and environment-associated Actinomycetes.</title>
        <authorList>
            <person name="Currrie C."/>
            <person name="Chevrette M."/>
            <person name="Carlson C."/>
            <person name="Stubbendieck R."/>
            <person name="Wendt-Pienkowski E."/>
        </authorList>
    </citation>
    <scope>NUCLEOTIDE SEQUENCE [LARGE SCALE GENOMIC DNA]</scope>
    <source>
        <strain evidence="2 3">SID7590</strain>
    </source>
</reference>